<dbReference type="GO" id="GO:0016887">
    <property type="term" value="F:ATP hydrolysis activity"/>
    <property type="evidence" value="ECO:0007669"/>
    <property type="project" value="InterPro"/>
</dbReference>
<reference evidence="10" key="1">
    <citation type="submission" date="2016-11" db="EMBL/GenBank/DDBJ databases">
        <authorList>
            <person name="Varghese N."/>
            <person name="Submissions S."/>
        </authorList>
    </citation>
    <scope>NUCLEOTIDE SEQUENCE [LARGE SCALE GENOMIC DNA]</scope>
    <source>
        <strain evidence="10">GAS401</strain>
    </source>
</reference>
<dbReference type="PANTHER" id="PTHR42771">
    <property type="entry name" value="IRON(3+)-HYDROXAMATE IMPORT ATP-BINDING PROTEIN FHUC"/>
    <property type="match status" value="1"/>
</dbReference>
<dbReference type="Proteomes" id="UP000184096">
    <property type="component" value="Chromosome I"/>
</dbReference>
<evidence type="ECO:0000313" key="9">
    <source>
        <dbReference type="EMBL" id="SHN86264.1"/>
    </source>
</evidence>
<evidence type="ECO:0000256" key="4">
    <source>
        <dbReference type="ARBA" id="ARBA00022496"/>
    </source>
</evidence>
<dbReference type="AlphaFoldDB" id="A0A1M7UTJ9"/>
<evidence type="ECO:0000256" key="6">
    <source>
        <dbReference type="ARBA" id="ARBA00023065"/>
    </source>
</evidence>
<keyword evidence="6" id="KW-0406">Ion transport</keyword>
<keyword evidence="10" id="KW-1185">Reference proteome</keyword>
<dbReference type="OrthoDB" id="9784297at2"/>
<dbReference type="PANTHER" id="PTHR42771:SF2">
    <property type="entry name" value="IRON(3+)-HYDROXAMATE IMPORT ATP-BINDING PROTEIN FHUC"/>
    <property type="match status" value="1"/>
</dbReference>
<keyword evidence="2" id="KW-0813">Transport</keyword>
<keyword evidence="7" id="KW-0472">Membrane</keyword>
<proteinExistence type="predicted"/>
<keyword evidence="5" id="KW-0408">Iron</keyword>
<evidence type="ECO:0000259" key="8">
    <source>
        <dbReference type="SMART" id="SM00382"/>
    </source>
</evidence>
<evidence type="ECO:0000256" key="5">
    <source>
        <dbReference type="ARBA" id="ARBA00023004"/>
    </source>
</evidence>
<dbReference type="GO" id="GO:0006826">
    <property type="term" value="P:iron ion transport"/>
    <property type="evidence" value="ECO:0007669"/>
    <property type="project" value="UniProtKB-KW"/>
</dbReference>
<dbReference type="Pfam" id="PF13476">
    <property type="entry name" value="AAA_23"/>
    <property type="match status" value="1"/>
</dbReference>
<dbReference type="InterPro" id="IPR038729">
    <property type="entry name" value="Rad50/SbcC_AAA"/>
</dbReference>
<dbReference type="EMBL" id="LT670849">
    <property type="protein sequence ID" value="SHN86264.1"/>
    <property type="molecule type" value="Genomic_DNA"/>
</dbReference>
<evidence type="ECO:0000256" key="2">
    <source>
        <dbReference type="ARBA" id="ARBA00022448"/>
    </source>
</evidence>
<dbReference type="InterPro" id="IPR027417">
    <property type="entry name" value="P-loop_NTPase"/>
</dbReference>
<sequence length="261" mass="29499">MGSRGKRDINLPAPYLKRIWLDPERIPDRDAYPFCLPFLHDDFSLTFDRAITIIAGENGAGKSTLLEGLAVMAGFDEAGGGKGYRTVDHSQAVEEGGGELTVALRASWVPKVSYGWFFRAETFFSVARYLDAVGSTSADFLSYSHGEGFLRFFEERCQRQGIFIFDEPESALSPTRQMEFLKLLYRMDKSQRCQVVMATHSPVLMAYPNATLLEFTKYGLEPTTVEQTDHYKAMQEFFYDPRGFVEAAIEEVDLEEREGDA</sequence>
<accession>A0A1M7UTJ9</accession>
<dbReference type="GO" id="GO:0005886">
    <property type="term" value="C:plasma membrane"/>
    <property type="evidence" value="ECO:0007669"/>
    <property type="project" value="UniProtKB-SubCell"/>
</dbReference>
<name>A0A1M7UTJ9_9BRAD</name>
<dbReference type="InterPro" id="IPR003593">
    <property type="entry name" value="AAA+_ATPase"/>
</dbReference>
<dbReference type="Pfam" id="PF13304">
    <property type="entry name" value="AAA_21"/>
    <property type="match status" value="1"/>
</dbReference>
<dbReference type="InterPro" id="IPR003959">
    <property type="entry name" value="ATPase_AAA_core"/>
</dbReference>
<dbReference type="GO" id="GO:0006302">
    <property type="term" value="P:double-strand break repair"/>
    <property type="evidence" value="ECO:0007669"/>
    <property type="project" value="InterPro"/>
</dbReference>
<gene>
    <name evidence="9" type="ORF">SAMN05444170_6616</name>
</gene>
<protein>
    <submittedName>
        <fullName evidence="9">Predicted ATPase</fullName>
    </submittedName>
</protein>
<dbReference type="Gene3D" id="3.40.50.300">
    <property type="entry name" value="P-loop containing nucleotide triphosphate hydrolases"/>
    <property type="match status" value="2"/>
</dbReference>
<comment type="subcellular location">
    <subcellularLocation>
        <location evidence="1">Cell membrane</location>
        <topology evidence="1">Peripheral membrane protein</topology>
    </subcellularLocation>
</comment>
<evidence type="ECO:0000256" key="7">
    <source>
        <dbReference type="ARBA" id="ARBA00023136"/>
    </source>
</evidence>
<evidence type="ECO:0000256" key="1">
    <source>
        <dbReference type="ARBA" id="ARBA00004202"/>
    </source>
</evidence>
<dbReference type="SMART" id="SM00382">
    <property type="entry name" value="AAA"/>
    <property type="match status" value="1"/>
</dbReference>
<organism evidence="9 10">
    <name type="scientific">Bradyrhizobium erythrophlei</name>
    <dbReference type="NCBI Taxonomy" id="1437360"/>
    <lineage>
        <taxon>Bacteria</taxon>
        <taxon>Pseudomonadati</taxon>
        <taxon>Pseudomonadota</taxon>
        <taxon>Alphaproteobacteria</taxon>
        <taxon>Hyphomicrobiales</taxon>
        <taxon>Nitrobacteraceae</taxon>
        <taxon>Bradyrhizobium</taxon>
    </lineage>
</organism>
<evidence type="ECO:0000313" key="10">
    <source>
        <dbReference type="Proteomes" id="UP000184096"/>
    </source>
</evidence>
<feature type="domain" description="AAA+ ATPase" evidence="8">
    <location>
        <begin position="48"/>
        <end position="220"/>
    </location>
</feature>
<dbReference type="InterPro" id="IPR051535">
    <property type="entry name" value="Siderophore_ABC-ATPase"/>
</dbReference>
<dbReference type="RefSeq" id="WP_072826604.1">
    <property type="nucleotide sequence ID" value="NZ_LT670849.1"/>
</dbReference>
<evidence type="ECO:0000256" key="3">
    <source>
        <dbReference type="ARBA" id="ARBA00022475"/>
    </source>
</evidence>
<dbReference type="GO" id="GO:0005524">
    <property type="term" value="F:ATP binding"/>
    <property type="evidence" value="ECO:0007669"/>
    <property type="project" value="InterPro"/>
</dbReference>
<keyword evidence="4" id="KW-0410">Iron transport</keyword>
<keyword evidence="3" id="KW-1003">Cell membrane</keyword>
<dbReference type="SUPFAM" id="SSF52540">
    <property type="entry name" value="P-loop containing nucleoside triphosphate hydrolases"/>
    <property type="match status" value="1"/>
</dbReference>